<organism evidence="1 2">
    <name type="scientific">Sphingopyxis flava</name>
    <dbReference type="NCBI Taxonomy" id="1507287"/>
    <lineage>
        <taxon>Bacteria</taxon>
        <taxon>Pseudomonadati</taxon>
        <taxon>Pseudomonadota</taxon>
        <taxon>Alphaproteobacteria</taxon>
        <taxon>Sphingomonadales</taxon>
        <taxon>Sphingomonadaceae</taxon>
        <taxon>Sphingopyxis</taxon>
    </lineage>
</organism>
<dbReference type="OrthoDB" id="7452659at2"/>
<keyword evidence="2" id="KW-1185">Reference proteome</keyword>
<dbReference type="Proteomes" id="UP000190044">
    <property type="component" value="Unassembled WGS sequence"/>
</dbReference>
<evidence type="ECO:0000313" key="1">
    <source>
        <dbReference type="EMBL" id="SKB74920.1"/>
    </source>
</evidence>
<protein>
    <submittedName>
        <fullName evidence="1">Uncharacterized protein</fullName>
    </submittedName>
</protein>
<sequence>MTAIGTRIDETGTLVREAGGFILRRDLGGRWKLDLHRVPVDHIEKRVRITGVVVGEDLVDVVGVSPEMPGRP</sequence>
<evidence type="ECO:0000313" key="2">
    <source>
        <dbReference type="Proteomes" id="UP000190044"/>
    </source>
</evidence>
<dbReference type="RefSeq" id="WP_079639222.1">
    <property type="nucleotide sequence ID" value="NZ_FUYP01000016.1"/>
</dbReference>
<gene>
    <name evidence="1" type="ORF">SAMN06295937_101635</name>
</gene>
<proteinExistence type="predicted"/>
<dbReference type="AlphaFoldDB" id="A0A1T5DTR0"/>
<accession>A0A1T5DTR0</accession>
<reference evidence="2" key="1">
    <citation type="submission" date="2017-02" db="EMBL/GenBank/DDBJ databases">
        <authorList>
            <person name="Varghese N."/>
            <person name="Submissions S."/>
        </authorList>
    </citation>
    <scope>NUCLEOTIDE SEQUENCE [LARGE SCALE GENOMIC DNA]</scope>
    <source>
        <strain evidence="2">R11H</strain>
    </source>
</reference>
<dbReference type="Pfam" id="PF19135">
    <property type="entry name" value="DUF5818"/>
    <property type="match status" value="1"/>
</dbReference>
<dbReference type="EMBL" id="FUYP01000016">
    <property type="protein sequence ID" value="SKB74920.1"/>
    <property type="molecule type" value="Genomic_DNA"/>
</dbReference>
<dbReference type="InterPro" id="IPR043856">
    <property type="entry name" value="DUF5818"/>
</dbReference>
<name>A0A1T5DTR0_9SPHN</name>